<dbReference type="EMBL" id="CAMXCT030000300">
    <property type="protein sequence ID" value="CAL4764142.1"/>
    <property type="molecule type" value="Genomic_DNA"/>
</dbReference>
<name>A0A9P1BPM4_9DINO</name>
<evidence type="ECO:0000313" key="2">
    <source>
        <dbReference type="EMBL" id="CAI3976830.1"/>
    </source>
</evidence>
<reference evidence="3" key="2">
    <citation type="submission" date="2024-04" db="EMBL/GenBank/DDBJ databases">
        <authorList>
            <person name="Chen Y."/>
            <person name="Shah S."/>
            <person name="Dougan E. K."/>
            <person name="Thang M."/>
            <person name="Chan C."/>
        </authorList>
    </citation>
    <scope>NUCLEOTIDE SEQUENCE [LARGE SCALE GENOMIC DNA]</scope>
</reference>
<dbReference type="Proteomes" id="UP001152797">
    <property type="component" value="Unassembled WGS sequence"/>
</dbReference>
<dbReference type="AlphaFoldDB" id="A0A9P1BPM4"/>
<dbReference type="EMBL" id="CAMXCT020000300">
    <property type="protein sequence ID" value="CAL1130205.1"/>
    <property type="molecule type" value="Genomic_DNA"/>
</dbReference>
<evidence type="ECO:0000256" key="1">
    <source>
        <dbReference type="SAM" id="Coils"/>
    </source>
</evidence>
<protein>
    <submittedName>
        <fullName evidence="2">Uncharacterized protein</fullName>
    </submittedName>
</protein>
<accession>A0A9P1BPM4</accession>
<organism evidence="2">
    <name type="scientific">Cladocopium goreaui</name>
    <dbReference type="NCBI Taxonomy" id="2562237"/>
    <lineage>
        <taxon>Eukaryota</taxon>
        <taxon>Sar</taxon>
        <taxon>Alveolata</taxon>
        <taxon>Dinophyceae</taxon>
        <taxon>Suessiales</taxon>
        <taxon>Symbiodiniaceae</taxon>
        <taxon>Cladocopium</taxon>
    </lineage>
</organism>
<sequence length="177" mass="20085">MALPTVLDLASNQTSLRVQFSQEPEHAPPILDQILPFLGCAGTNCEINDYVLPMATHPYFTLAPSIESVLSRWTPWDTDLSTDYRYHLLVTNVELYGRMVEHSARHGHSIVLSASADPAHNSVVHVEIHLLNQTEVVELLARLYREMRNNKTEIETLRRELNELRNRFGTALENLAA</sequence>
<evidence type="ECO:0000313" key="4">
    <source>
        <dbReference type="Proteomes" id="UP001152797"/>
    </source>
</evidence>
<evidence type="ECO:0000313" key="3">
    <source>
        <dbReference type="EMBL" id="CAL1130205.1"/>
    </source>
</evidence>
<feature type="coiled-coil region" evidence="1">
    <location>
        <begin position="140"/>
        <end position="174"/>
    </location>
</feature>
<dbReference type="EMBL" id="CAMXCT010000300">
    <property type="protein sequence ID" value="CAI3976830.1"/>
    <property type="molecule type" value="Genomic_DNA"/>
</dbReference>
<gene>
    <name evidence="2" type="ORF">C1SCF055_LOCUS5020</name>
</gene>
<comment type="caution">
    <text evidence="2">The sequence shown here is derived from an EMBL/GenBank/DDBJ whole genome shotgun (WGS) entry which is preliminary data.</text>
</comment>
<proteinExistence type="predicted"/>
<reference evidence="2" key="1">
    <citation type="submission" date="2022-10" db="EMBL/GenBank/DDBJ databases">
        <authorList>
            <person name="Chen Y."/>
            <person name="Dougan E. K."/>
            <person name="Chan C."/>
            <person name="Rhodes N."/>
            <person name="Thang M."/>
        </authorList>
    </citation>
    <scope>NUCLEOTIDE SEQUENCE</scope>
</reference>
<keyword evidence="4" id="KW-1185">Reference proteome</keyword>
<keyword evidence="1" id="KW-0175">Coiled coil</keyword>